<keyword evidence="4" id="KW-0325">Glycoprotein</keyword>
<dbReference type="OrthoDB" id="6127264at2759"/>
<feature type="domain" description="Sushi" evidence="7">
    <location>
        <begin position="342"/>
        <end position="400"/>
    </location>
</feature>
<feature type="disulfide bond" evidence="5">
    <location>
        <begin position="153"/>
        <end position="196"/>
    </location>
</feature>
<gene>
    <name evidence="8" type="ORF">KOW79_013128</name>
</gene>
<dbReference type="Gene3D" id="2.10.70.10">
    <property type="entry name" value="Complement Module, domain 1"/>
    <property type="match status" value="8"/>
</dbReference>
<evidence type="ECO:0000256" key="1">
    <source>
        <dbReference type="ARBA" id="ARBA00022659"/>
    </source>
</evidence>
<keyword evidence="9" id="KW-1185">Reference proteome</keyword>
<dbReference type="InterPro" id="IPR000436">
    <property type="entry name" value="Sushi_SCR_CCP_dom"/>
</dbReference>
<evidence type="ECO:0000256" key="4">
    <source>
        <dbReference type="ARBA" id="ARBA00023180"/>
    </source>
</evidence>
<comment type="caution">
    <text evidence="5">Lacks conserved residue(s) required for the propagation of feature annotation.</text>
</comment>
<dbReference type="InterPro" id="IPR035976">
    <property type="entry name" value="Sushi/SCR/CCP_sf"/>
</dbReference>
<feature type="domain" description="Sushi" evidence="7">
    <location>
        <begin position="401"/>
        <end position="457"/>
    </location>
</feature>
<feature type="domain" description="Sushi" evidence="7">
    <location>
        <begin position="281"/>
        <end position="339"/>
    </location>
</feature>
<feature type="domain" description="Sushi" evidence="7">
    <location>
        <begin position="87"/>
        <end position="143"/>
    </location>
</feature>
<feature type="disulfide bond" evidence="5">
    <location>
        <begin position="57"/>
        <end position="84"/>
    </location>
</feature>
<dbReference type="EMBL" id="JAHKSW010000015">
    <property type="protein sequence ID" value="KAG7323426.1"/>
    <property type="molecule type" value="Genomic_DNA"/>
</dbReference>
<dbReference type="PROSITE" id="PS50923">
    <property type="entry name" value="SUSHI"/>
    <property type="match status" value="8"/>
</dbReference>
<dbReference type="AlphaFoldDB" id="A0A9D3NH67"/>
<dbReference type="SUPFAM" id="SSF57535">
    <property type="entry name" value="Complement control module/SCR domain"/>
    <property type="match status" value="8"/>
</dbReference>
<dbReference type="PANTHER" id="PTHR19325:SF570">
    <property type="entry name" value="COMPLEMENT COMPONENT 4 BINDING PROTEIN, MEMBRANE"/>
    <property type="match status" value="1"/>
</dbReference>
<organism evidence="8 9">
    <name type="scientific">Hemibagrus wyckioides</name>
    <dbReference type="NCBI Taxonomy" id="337641"/>
    <lineage>
        <taxon>Eukaryota</taxon>
        <taxon>Metazoa</taxon>
        <taxon>Chordata</taxon>
        <taxon>Craniata</taxon>
        <taxon>Vertebrata</taxon>
        <taxon>Euteleostomi</taxon>
        <taxon>Actinopterygii</taxon>
        <taxon>Neopterygii</taxon>
        <taxon>Teleostei</taxon>
        <taxon>Ostariophysi</taxon>
        <taxon>Siluriformes</taxon>
        <taxon>Bagridae</taxon>
        <taxon>Hemibagrus</taxon>
    </lineage>
</organism>
<protein>
    <recommendedName>
        <fullName evidence="7">Sushi domain-containing protein</fullName>
    </recommendedName>
</protein>
<dbReference type="InterPro" id="IPR050350">
    <property type="entry name" value="Compl-Cell_Adhes-Reg"/>
</dbReference>
<evidence type="ECO:0000256" key="5">
    <source>
        <dbReference type="PROSITE-ProRule" id="PRU00302"/>
    </source>
</evidence>
<evidence type="ECO:0000256" key="6">
    <source>
        <dbReference type="SAM" id="SignalP"/>
    </source>
</evidence>
<feature type="domain" description="Sushi" evidence="7">
    <location>
        <begin position="151"/>
        <end position="211"/>
    </location>
</feature>
<evidence type="ECO:0000256" key="2">
    <source>
        <dbReference type="ARBA" id="ARBA00022737"/>
    </source>
</evidence>
<dbReference type="CDD" id="cd00033">
    <property type="entry name" value="CCP"/>
    <property type="match status" value="8"/>
</dbReference>
<keyword evidence="3 5" id="KW-1015">Disulfide bond</keyword>
<sequence length="542" mass="59943">MADVFWTWVFLAFSSHLVVSYPNRKCGSPELYSGKVLDERYARKMEFNDGDRVMYKCEFGYTTSRGSRYSYCRDGVWSRLELQCKQKLCGSAGEIPNGRFRQTGNAFGDTAEAVCNQGYVLQGDPIRECNVNGWSGTIPRCVVDDLFTSAAKCPLLKKSKNATYHGTKGMYEPGETLSYSCNVGFRLIGNSNVLQCDRTGKWNPNHANCQLKKIKCEKFSITNGKVKFGHLNFNTKVNISCKDGYRLKGSSVVTCGADSSWTPALPTCEQGSSTQVMPAQVKCLPPAVPNSIIQVENKMEYVVGEHTTISCQAGFKLIGSSWVTCGADGQWQEIPECRFTERRCQPPPSPEHAHLEHGNHYEPNIALRYRCNPGYRMVQGPSTIYCRNGQWTDLKMICEKKKCGSAGEIQNGRYHYTGASFGDTATARCNTGYQLVGAGVRKCRENGWDGRECVCEAIQCPEPEVVPDADLNFDTSGIIRYGYMASYTCRFGTLIGASDIYCTEDGTWSAPAPRCEVVICSSPIMENGIQDSLSVADPSPKG</sequence>
<evidence type="ECO:0000259" key="7">
    <source>
        <dbReference type="PROSITE" id="PS50923"/>
    </source>
</evidence>
<feature type="chain" id="PRO_5038646763" description="Sushi domain-containing protein" evidence="6">
    <location>
        <begin position="21"/>
        <end position="542"/>
    </location>
</feature>
<proteinExistence type="predicted"/>
<keyword evidence="1 5" id="KW-0768">Sushi</keyword>
<feature type="disulfide bond" evidence="5">
    <location>
        <begin position="371"/>
        <end position="398"/>
    </location>
</feature>
<evidence type="ECO:0000313" key="8">
    <source>
        <dbReference type="EMBL" id="KAG7323426.1"/>
    </source>
</evidence>
<dbReference type="SMART" id="SM00032">
    <property type="entry name" value="CCP"/>
    <property type="match status" value="8"/>
</dbReference>
<comment type="caution">
    <text evidence="8">The sequence shown here is derived from an EMBL/GenBank/DDBJ whole genome shotgun (WGS) entry which is preliminary data.</text>
</comment>
<evidence type="ECO:0000256" key="3">
    <source>
        <dbReference type="ARBA" id="ARBA00023157"/>
    </source>
</evidence>
<evidence type="ECO:0000313" key="9">
    <source>
        <dbReference type="Proteomes" id="UP000824219"/>
    </source>
</evidence>
<feature type="domain" description="Sushi" evidence="7">
    <location>
        <begin position="24"/>
        <end position="86"/>
    </location>
</feature>
<feature type="domain" description="Sushi" evidence="7">
    <location>
        <begin position="458"/>
        <end position="517"/>
    </location>
</feature>
<feature type="signal peptide" evidence="6">
    <location>
        <begin position="1"/>
        <end position="20"/>
    </location>
</feature>
<feature type="disulfide bond" evidence="5">
    <location>
        <begin position="241"/>
        <end position="268"/>
    </location>
</feature>
<accession>A0A9D3NH67</accession>
<keyword evidence="6" id="KW-0732">Signal</keyword>
<reference evidence="8 9" key="1">
    <citation type="submission" date="2021-06" db="EMBL/GenBank/DDBJ databases">
        <title>Chromosome-level genome assembly of the red-tail catfish (Hemibagrus wyckioides).</title>
        <authorList>
            <person name="Shao F."/>
        </authorList>
    </citation>
    <scope>NUCLEOTIDE SEQUENCE [LARGE SCALE GENOMIC DNA]</scope>
    <source>
        <strain evidence="8">EC202008001</strain>
        <tissue evidence="8">Blood</tissue>
    </source>
</reference>
<dbReference type="Proteomes" id="UP000824219">
    <property type="component" value="Linkage Group LG15"/>
</dbReference>
<dbReference type="Pfam" id="PF00084">
    <property type="entry name" value="Sushi"/>
    <property type="match status" value="8"/>
</dbReference>
<keyword evidence="2" id="KW-0677">Repeat</keyword>
<name>A0A9D3NH67_9TELE</name>
<dbReference type="PANTHER" id="PTHR19325">
    <property type="entry name" value="COMPLEMENT COMPONENT-RELATED SUSHI DOMAIN-CONTAINING"/>
    <property type="match status" value="1"/>
</dbReference>
<feature type="domain" description="Sushi" evidence="7">
    <location>
        <begin position="214"/>
        <end position="270"/>
    </location>
</feature>